<gene>
    <name evidence="1" type="primary">SWA2</name>
    <name evidence="1" type="ORF">IWQ57_000957</name>
</gene>
<organism evidence="1 2">
    <name type="scientific">Coemansia nantahalensis</name>
    <dbReference type="NCBI Taxonomy" id="2789366"/>
    <lineage>
        <taxon>Eukaryota</taxon>
        <taxon>Fungi</taxon>
        <taxon>Fungi incertae sedis</taxon>
        <taxon>Zoopagomycota</taxon>
        <taxon>Kickxellomycotina</taxon>
        <taxon>Kickxellomycetes</taxon>
        <taxon>Kickxellales</taxon>
        <taxon>Kickxellaceae</taxon>
        <taxon>Coemansia</taxon>
    </lineage>
</organism>
<evidence type="ECO:0000313" key="1">
    <source>
        <dbReference type="EMBL" id="KAJ2774165.1"/>
    </source>
</evidence>
<proteinExistence type="predicted"/>
<protein>
    <submittedName>
        <fullName evidence="1">Auxilin-like clathrin-binding protein required for normal clathrin function</fullName>
    </submittedName>
</protein>
<comment type="caution">
    <text evidence="1">The sequence shown here is derived from an EMBL/GenBank/DDBJ whole genome shotgun (WGS) entry which is preliminary data.</text>
</comment>
<sequence length="774" mass="82198">MGANSAASSSQQSRSGSTPAKPKDDPFGELVSFTSLSPAAVRQSQSKLSLRERQQQLWEEQAQSSRSSTPLSLRQSASPAAVPPPSASKFPGAAAKGAWDFDALAGVGAPPKPPRQQAAAAGFDALSFDPLARAAPAPPAAPRAPEPLSSSSDDEPIPMDIHVNVESKPEPFVDKDFEIAQVAGYGFPVDQARAALEITGSPRAAIQLLREQRAAAHQVPDRRTGAADRGRSGPSAGGRSRLRTPYRDEQVPRGDSSSDDSDGGSGNHYGGRQQSGRGGGGSSSGTDSLMASANEFGASVWKQANSWLEIGKKKFMEVHDAVADQQWPGARGSWARPEQRTEYTSSPSQRFRDYGASSSSDDDDDRYVSANRRGRQPVQHVEAPTRASPRLHTEPEAVRDSRSRRADAADLLGGMTGGLGIAREAPVPPAKPQHLRPQPTQQAAAKAAVPAVPGNALAACNAAKATANEQFKLGQFGAAVAGYTQAMAQVTSHSEQHPLLILLLNNRALAYTRNGEAKMALADCSQALVLCAVYQANGTIELGGAGRVDVADQRAKALQRRAEAHEAGERYQEALADWKELREAARDGRVRQQAVHGVQRCERALGGGGSQPAKARAAAAAAPATADDIASVFASISMASIKGGGTNILNRQTESSAAVAEMRRKEQERLAEDDLRLALTDQVDADLTRWKAGKQHNLRALLSSVHTVLPAFPPIGMHEVLEAAKVKRAYMRTIARLHPDKLDKAADVRTRMVSANVFSALNEAWDAFKAQESM</sequence>
<accession>A0ACC1K5S9</accession>
<dbReference type="EMBL" id="JANBUJ010000128">
    <property type="protein sequence ID" value="KAJ2774165.1"/>
    <property type="molecule type" value="Genomic_DNA"/>
</dbReference>
<keyword evidence="2" id="KW-1185">Reference proteome</keyword>
<name>A0ACC1K5S9_9FUNG</name>
<evidence type="ECO:0000313" key="2">
    <source>
        <dbReference type="Proteomes" id="UP001140234"/>
    </source>
</evidence>
<reference evidence="1" key="1">
    <citation type="submission" date="2022-07" db="EMBL/GenBank/DDBJ databases">
        <title>Phylogenomic reconstructions and comparative analyses of Kickxellomycotina fungi.</title>
        <authorList>
            <person name="Reynolds N.K."/>
            <person name="Stajich J.E."/>
            <person name="Barry K."/>
            <person name="Grigoriev I.V."/>
            <person name="Crous P."/>
            <person name="Smith M.E."/>
        </authorList>
    </citation>
    <scope>NUCLEOTIDE SEQUENCE</scope>
    <source>
        <strain evidence="1">CBS 109366</strain>
    </source>
</reference>
<dbReference type="Proteomes" id="UP001140234">
    <property type="component" value="Unassembled WGS sequence"/>
</dbReference>